<dbReference type="RefSeq" id="WP_222979565.1">
    <property type="nucleotide sequence ID" value="NZ_JAINVZ010000012.1"/>
</dbReference>
<evidence type="ECO:0000256" key="7">
    <source>
        <dbReference type="ARBA" id="ARBA00022827"/>
    </source>
</evidence>
<name>A0ABS7QUL4_9ACTN</name>
<evidence type="ECO:0000256" key="1">
    <source>
        <dbReference type="ARBA" id="ARBA00001946"/>
    </source>
</evidence>
<evidence type="ECO:0000256" key="8">
    <source>
        <dbReference type="ARBA" id="ARBA00022842"/>
    </source>
</evidence>
<keyword evidence="7" id="KW-0274">FAD</keyword>
<comment type="catalytic activity">
    <reaction evidence="10">
        <text>L-threonyl-[protein] + FAD = FMN-L-threonyl-[protein] + AMP + H(+)</text>
        <dbReference type="Rhea" id="RHEA:36847"/>
        <dbReference type="Rhea" id="RHEA-COMP:11060"/>
        <dbReference type="Rhea" id="RHEA-COMP:11061"/>
        <dbReference type="ChEBI" id="CHEBI:15378"/>
        <dbReference type="ChEBI" id="CHEBI:30013"/>
        <dbReference type="ChEBI" id="CHEBI:57692"/>
        <dbReference type="ChEBI" id="CHEBI:74257"/>
        <dbReference type="ChEBI" id="CHEBI:456215"/>
        <dbReference type="EC" id="2.7.1.180"/>
    </reaction>
</comment>
<sequence length="294" mass="30121">MSPAGRPSPGPPRSAVTHVMGTVVSLAAPAAVGAEAFRAAAREAFGELRRMDEVFSPYRPDSPVSRIRDGRLRTADLPGHPEGPLLTEVLRLCERLHADSGGAFDAWAVGDPPGFDPCGAVKGWAAERAADLLARRLPAFALNAGGDVRVRGGWGGGPWRVGVTDPHRPGGVLAVLPLSDAAVATSGTAERGRHVWHPGTGRPAAGLAQVTVVGPDLALADGYATAAMARAATAADVDDAHAWLEALARRDGYWSLTVDPAGRVRRLDGLDGRDSPGTSRAAAPAAASSGPDGG</sequence>
<evidence type="ECO:0000256" key="6">
    <source>
        <dbReference type="ARBA" id="ARBA00022723"/>
    </source>
</evidence>
<dbReference type="Proteomes" id="UP001198565">
    <property type="component" value="Unassembled WGS sequence"/>
</dbReference>
<evidence type="ECO:0000256" key="10">
    <source>
        <dbReference type="ARBA" id="ARBA00048540"/>
    </source>
</evidence>
<organism evidence="12 13">
    <name type="scientific">Streptantibioticus parmotrematis</name>
    <dbReference type="NCBI Taxonomy" id="2873249"/>
    <lineage>
        <taxon>Bacteria</taxon>
        <taxon>Bacillati</taxon>
        <taxon>Actinomycetota</taxon>
        <taxon>Actinomycetes</taxon>
        <taxon>Kitasatosporales</taxon>
        <taxon>Streptomycetaceae</taxon>
        <taxon>Streptantibioticus</taxon>
    </lineage>
</organism>
<comment type="caution">
    <text evidence="12">The sequence shown here is derived from an EMBL/GenBank/DDBJ whole genome shotgun (WGS) entry which is preliminary data.</text>
</comment>
<comment type="cofactor">
    <cofactor evidence="1">
        <name>Mg(2+)</name>
        <dbReference type="ChEBI" id="CHEBI:18420"/>
    </cofactor>
</comment>
<dbReference type="PANTHER" id="PTHR30040:SF2">
    <property type="entry name" value="FAD:PROTEIN FMN TRANSFERASE"/>
    <property type="match status" value="1"/>
</dbReference>
<dbReference type="InterPro" id="IPR003374">
    <property type="entry name" value="ApbE-like_sf"/>
</dbReference>
<feature type="region of interest" description="Disordered" evidence="11">
    <location>
        <begin position="267"/>
        <end position="294"/>
    </location>
</feature>
<protein>
    <recommendedName>
        <fullName evidence="3">FAD:protein FMN transferase</fullName>
        <ecNumber evidence="2">2.7.1.180</ecNumber>
    </recommendedName>
    <alternativeName>
        <fullName evidence="9">Flavin transferase</fullName>
    </alternativeName>
</protein>
<dbReference type="EMBL" id="JAINVZ010000012">
    <property type="protein sequence ID" value="MBY8886898.1"/>
    <property type="molecule type" value="Genomic_DNA"/>
</dbReference>
<feature type="compositionally biased region" description="Low complexity" evidence="11">
    <location>
        <begin position="275"/>
        <end position="294"/>
    </location>
</feature>
<accession>A0ABS7QUL4</accession>
<gene>
    <name evidence="12" type="ORF">K7472_18825</name>
</gene>
<dbReference type="PANTHER" id="PTHR30040">
    <property type="entry name" value="THIAMINE BIOSYNTHESIS LIPOPROTEIN APBE"/>
    <property type="match status" value="1"/>
</dbReference>
<dbReference type="Pfam" id="PF02424">
    <property type="entry name" value="ApbE"/>
    <property type="match status" value="2"/>
</dbReference>
<reference evidence="12 13" key="1">
    <citation type="submission" date="2021-08" db="EMBL/GenBank/DDBJ databases">
        <title>Streptomyces sp. PTM05 isolated from lichen.</title>
        <authorList>
            <person name="Somphong A."/>
            <person name="Phongsopitanun W."/>
            <person name="Tanasupawat S."/>
        </authorList>
    </citation>
    <scope>NUCLEOTIDE SEQUENCE [LARGE SCALE GENOMIC DNA]</scope>
    <source>
        <strain evidence="12 13">Ptm05</strain>
    </source>
</reference>
<keyword evidence="13" id="KW-1185">Reference proteome</keyword>
<evidence type="ECO:0000256" key="9">
    <source>
        <dbReference type="ARBA" id="ARBA00031306"/>
    </source>
</evidence>
<evidence type="ECO:0000256" key="11">
    <source>
        <dbReference type="SAM" id="MobiDB-lite"/>
    </source>
</evidence>
<dbReference type="GO" id="GO:0016740">
    <property type="term" value="F:transferase activity"/>
    <property type="evidence" value="ECO:0007669"/>
    <property type="project" value="UniProtKB-KW"/>
</dbReference>
<dbReference type="SUPFAM" id="SSF143631">
    <property type="entry name" value="ApbE-like"/>
    <property type="match status" value="1"/>
</dbReference>
<keyword evidence="5 12" id="KW-0808">Transferase</keyword>
<dbReference type="Gene3D" id="3.10.520.10">
    <property type="entry name" value="ApbE-like domains"/>
    <property type="match status" value="2"/>
</dbReference>
<keyword evidence="4" id="KW-0285">Flavoprotein</keyword>
<evidence type="ECO:0000313" key="12">
    <source>
        <dbReference type="EMBL" id="MBY8886898.1"/>
    </source>
</evidence>
<evidence type="ECO:0000313" key="13">
    <source>
        <dbReference type="Proteomes" id="UP001198565"/>
    </source>
</evidence>
<dbReference type="EC" id="2.7.1.180" evidence="2"/>
<dbReference type="InterPro" id="IPR024932">
    <property type="entry name" value="ApbE"/>
</dbReference>
<evidence type="ECO:0000256" key="2">
    <source>
        <dbReference type="ARBA" id="ARBA00011955"/>
    </source>
</evidence>
<evidence type="ECO:0000256" key="5">
    <source>
        <dbReference type="ARBA" id="ARBA00022679"/>
    </source>
</evidence>
<evidence type="ECO:0000256" key="3">
    <source>
        <dbReference type="ARBA" id="ARBA00016337"/>
    </source>
</evidence>
<proteinExistence type="predicted"/>
<keyword evidence="6" id="KW-0479">Metal-binding</keyword>
<evidence type="ECO:0000256" key="4">
    <source>
        <dbReference type="ARBA" id="ARBA00022630"/>
    </source>
</evidence>
<keyword evidence="8" id="KW-0460">Magnesium</keyword>